<proteinExistence type="predicted"/>
<evidence type="ECO:0000256" key="1">
    <source>
        <dbReference type="SAM" id="MobiDB-lite"/>
    </source>
</evidence>
<organism evidence="2 3">
    <name type="scientific">Phytophthora fragariaefolia</name>
    <dbReference type="NCBI Taxonomy" id="1490495"/>
    <lineage>
        <taxon>Eukaryota</taxon>
        <taxon>Sar</taxon>
        <taxon>Stramenopiles</taxon>
        <taxon>Oomycota</taxon>
        <taxon>Peronosporomycetes</taxon>
        <taxon>Peronosporales</taxon>
        <taxon>Peronosporaceae</taxon>
        <taxon>Phytophthora</taxon>
    </lineage>
</organism>
<feature type="compositionally biased region" description="Pro residues" evidence="1">
    <location>
        <begin position="147"/>
        <end position="157"/>
    </location>
</feature>
<dbReference type="AlphaFoldDB" id="A0A9W6YQ68"/>
<evidence type="ECO:0000313" key="3">
    <source>
        <dbReference type="Proteomes" id="UP001165121"/>
    </source>
</evidence>
<dbReference type="PANTHER" id="PTHR37067">
    <property type="entry name" value="PX DOMAIN-CONTAINING PROTEIN"/>
    <property type="match status" value="1"/>
</dbReference>
<protein>
    <submittedName>
        <fullName evidence="2">Unnamed protein product</fullName>
    </submittedName>
</protein>
<name>A0A9W6YQ68_9STRA</name>
<dbReference type="GO" id="GO:0035091">
    <property type="term" value="F:phosphatidylinositol binding"/>
    <property type="evidence" value="ECO:0007669"/>
    <property type="project" value="InterPro"/>
</dbReference>
<keyword evidence="3" id="KW-1185">Reference proteome</keyword>
<gene>
    <name evidence="2" type="ORF">Pfra01_002978700</name>
</gene>
<reference evidence="2" key="1">
    <citation type="submission" date="2023-04" db="EMBL/GenBank/DDBJ databases">
        <title>Phytophthora fragariaefolia NBRC 109709.</title>
        <authorList>
            <person name="Ichikawa N."/>
            <person name="Sato H."/>
            <person name="Tonouchi N."/>
        </authorList>
    </citation>
    <scope>NUCLEOTIDE SEQUENCE</scope>
    <source>
        <strain evidence="2">NBRC 109709</strain>
    </source>
</reference>
<feature type="compositionally biased region" description="Basic and acidic residues" evidence="1">
    <location>
        <begin position="135"/>
        <end position="146"/>
    </location>
</feature>
<dbReference type="Proteomes" id="UP001165121">
    <property type="component" value="Unassembled WGS sequence"/>
</dbReference>
<sequence length="976" mass="107105">MLKNDAFLQGRMRALQHFLNDVMQSPYLRSDAAVASFLGEPGDEATWEAMRKGTAVMENAGEGHMRWLQRILCEHIESSPEKYVVRVHATGTFCGWSQVESFQPAIFELLLLENIKYMLHQATGMKQMLIERERALSGEASPEHKPASPPSEPPASPPTSGFSVASFTSAASSAASRFMSAVEPPSLGIEEQQRRARHTSELMTRALMAEEMQRFRSETTNALESIMNHFSCAEAQLTKRSGSVWRDYLKTSPADPQALARSTKELLDSASACSSSLPHSAADAAKDIAEAAAAAKDSPVEKLCWFLVPKEVADLVLPVAALGADGNWQSPTFRACDVVEQDVGGERRQLYRVALFGRMQLDVAVDALATGLSPRQASQQLAALARRMTRAGGEAPSFPLLTEREVRDLACLAMGESLQIVGRLLAGAWGFGLVLQEVKAVPTLPGAGYLDVRVVVYVEGELRDIHVLALPHFERRAAVALVQVIETVLDPVFPLWRTRVMGITHNGHDAIRGRADAATSDDQGTFEFPSISTFKYRTAEVLSLLRISILKSTPAIQNRVLHSTWGGCHQVNLALSAFYKSLLGGSFLPVLRTLIASVRQYPAVLQEMGQPPSVATRMANKESGTSFSNGSVGLNENADWLVMGLETQWVTDKRVRLRKQLSGSSSPSSSSGVSNTVDDVWWVVFFVVHWIATRANEAFRELRLSRVSRKRQTQIISELLAELLSTFNIREGEHREGQEQPVFSGEVTFSTLKSNVHDFIGDQGFFAINVADGLDPTVLDKVLENIATCLLSLVESLTGLSASLPEEEESVSANEDVELPPVMPQDLARLSEHEFTALLQRYRGQLQASFNEEKRNKIEHEYQEFHRVMTHDTELKSALEQCNQESLFGQAWALLKGQFPLLQACAGGLASAYVARDINCKYSLEGLINSGVAAEDDVLRLAAINFDFEAKLHAQQFDALVDLQSTSCASPGQSSG</sequence>
<accession>A0A9W6YQ68</accession>
<dbReference type="InterPro" id="IPR036871">
    <property type="entry name" value="PX_dom_sf"/>
</dbReference>
<dbReference type="PANTHER" id="PTHR37067:SF3">
    <property type="entry name" value="PX DOMAIN-CONTAINING PROTEIN"/>
    <property type="match status" value="1"/>
</dbReference>
<evidence type="ECO:0000313" key="2">
    <source>
        <dbReference type="EMBL" id="GMG16477.1"/>
    </source>
</evidence>
<dbReference type="Gene3D" id="3.30.1520.10">
    <property type="entry name" value="Phox-like domain"/>
    <property type="match status" value="1"/>
</dbReference>
<feature type="region of interest" description="Disordered" evidence="1">
    <location>
        <begin position="135"/>
        <end position="163"/>
    </location>
</feature>
<dbReference type="EMBL" id="BSXT01018936">
    <property type="protein sequence ID" value="GMG16477.1"/>
    <property type="molecule type" value="Genomic_DNA"/>
</dbReference>
<dbReference type="SUPFAM" id="SSF64268">
    <property type="entry name" value="PX domain"/>
    <property type="match status" value="1"/>
</dbReference>
<dbReference type="OrthoDB" id="104509at2759"/>
<comment type="caution">
    <text evidence="2">The sequence shown here is derived from an EMBL/GenBank/DDBJ whole genome shotgun (WGS) entry which is preliminary data.</text>
</comment>